<name>A0ABR2KI25_9EUKA</name>
<feature type="domain" description="Ribophorin II C-terminal" evidence="14">
    <location>
        <begin position="149"/>
        <end position="244"/>
    </location>
</feature>
<feature type="transmembrane region" description="Helical" evidence="12">
    <location>
        <begin position="193"/>
        <end position="216"/>
    </location>
</feature>
<dbReference type="EMBL" id="JAPFFF010000005">
    <property type="protein sequence ID" value="KAK8890463.1"/>
    <property type="molecule type" value="Genomic_DNA"/>
</dbReference>
<comment type="subcellular location">
    <subcellularLocation>
        <location evidence="2">Endoplasmic reticulum membrane</location>
        <topology evidence="2">Multi-pass membrane protein</topology>
    </subcellularLocation>
</comment>
<dbReference type="Proteomes" id="UP001470230">
    <property type="component" value="Unassembled WGS sequence"/>
</dbReference>
<organism evidence="15 16">
    <name type="scientific">Tritrichomonas musculus</name>
    <dbReference type="NCBI Taxonomy" id="1915356"/>
    <lineage>
        <taxon>Eukaryota</taxon>
        <taxon>Metamonada</taxon>
        <taxon>Parabasalia</taxon>
        <taxon>Tritrichomonadida</taxon>
        <taxon>Tritrichomonadidae</taxon>
        <taxon>Tritrichomonas</taxon>
    </lineage>
</organism>
<evidence type="ECO:0000256" key="1">
    <source>
        <dbReference type="ARBA" id="ARBA00002791"/>
    </source>
</evidence>
<feature type="transmembrane region" description="Helical" evidence="12">
    <location>
        <begin position="163"/>
        <end position="181"/>
    </location>
</feature>
<dbReference type="InterPro" id="IPR056790">
    <property type="entry name" value="Ribophorin_II_C"/>
</dbReference>
<protein>
    <recommendedName>
        <fullName evidence="11">Ribophorin II</fullName>
    </recommendedName>
    <alternativeName>
        <fullName evidence="10">Ribophorin-2</fullName>
    </alternativeName>
</protein>
<evidence type="ECO:0000256" key="4">
    <source>
        <dbReference type="ARBA" id="ARBA00009038"/>
    </source>
</evidence>
<comment type="pathway">
    <text evidence="3">Protein modification; protein glycosylation.</text>
</comment>
<keyword evidence="15" id="KW-0647">Proteasome</keyword>
<keyword evidence="7" id="KW-0256">Endoplasmic reticulum</keyword>
<evidence type="ECO:0000256" key="5">
    <source>
        <dbReference type="ARBA" id="ARBA00022692"/>
    </source>
</evidence>
<feature type="domain" description="Ribophorin II third" evidence="13">
    <location>
        <begin position="26"/>
        <end position="131"/>
    </location>
</feature>
<keyword evidence="8 12" id="KW-1133">Transmembrane helix</keyword>
<keyword evidence="16" id="KW-1185">Reference proteome</keyword>
<evidence type="ECO:0000256" key="11">
    <source>
        <dbReference type="ARBA" id="ARBA00032139"/>
    </source>
</evidence>
<evidence type="ECO:0000313" key="15">
    <source>
        <dbReference type="EMBL" id="KAK8890463.1"/>
    </source>
</evidence>
<feature type="transmembrane region" description="Helical" evidence="12">
    <location>
        <begin position="228"/>
        <end position="244"/>
    </location>
</feature>
<evidence type="ECO:0000256" key="2">
    <source>
        <dbReference type="ARBA" id="ARBA00004477"/>
    </source>
</evidence>
<dbReference type="InterPro" id="IPR055374">
    <property type="entry name" value="Ribophorin_II_3rd"/>
</dbReference>
<keyword evidence="9 12" id="KW-0472">Membrane</keyword>
<evidence type="ECO:0000256" key="10">
    <source>
        <dbReference type="ARBA" id="ARBA00030078"/>
    </source>
</evidence>
<dbReference type="PANTHER" id="PTHR12640">
    <property type="entry name" value="RIBOPHORIN II"/>
    <property type="match status" value="1"/>
</dbReference>
<dbReference type="PANTHER" id="PTHR12640:SF0">
    <property type="entry name" value="DOLICHYL-DIPHOSPHOOLIGOSACCHARIDE--PROTEIN GLYCOSYLTRANSFERASE SUBUNIT 2"/>
    <property type="match status" value="1"/>
</dbReference>
<dbReference type="InterPro" id="IPR008814">
    <property type="entry name" value="Swp1"/>
</dbReference>
<evidence type="ECO:0000259" key="13">
    <source>
        <dbReference type="Pfam" id="PF23860"/>
    </source>
</evidence>
<dbReference type="Pfam" id="PF25147">
    <property type="entry name" value="Ribophorin_II_C"/>
    <property type="match status" value="1"/>
</dbReference>
<sequence length="261" mass="29653">MLAFFIISIFSANDFITNLKIKIKQGSFVVSEQELNVGETTTIKLSENETLSLTLPTKFKTAPKNTACALELGPHTLSSTFQFNNAKELTYSFTPIKLKKLFKHSGNYSLSLMVADHELEKPLFWKVGTVNFLANNEVVDNFTDVEWDFQPSPPTPKFIVTKVFNLLMLAPLGILIILLIANGINFGYFPHNFIDAVFSLAFVVATGAFFFYFYIFWKQIHFEDMIKSLVPISLVLGFLLRRALIGRKRMVVQSEEKVKNE</sequence>
<comment type="function">
    <text evidence="1">Subunit of the oligosaccharyl transferase (OST) complex that catalyzes the initial transfer of a defined glycan (Glc(3)Man(9)GlcNAc(2) in eukaryotes) from the lipid carrier dolichol-pyrophosphate to an asparagine residue within an Asn-X-Ser/Thr consensus motif in nascent polypeptide chains, the first step in protein N-glycosylation. N-glycosylation occurs cotranslationally and the complex associates with the Sec61 complex at the channel-forming translocon complex that mediates protein translocation across the endoplasmic reticulum (ER). All subunits are required for a maximal enzyme activity.</text>
</comment>
<evidence type="ECO:0000256" key="3">
    <source>
        <dbReference type="ARBA" id="ARBA00004922"/>
    </source>
</evidence>
<keyword evidence="6" id="KW-0732">Signal</keyword>
<reference evidence="15 16" key="1">
    <citation type="submission" date="2024-04" db="EMBL/GenBank/DDBJ databases">
        <title>Tritrichomonas musculus Genome.</title>
        <authorList>
            <person name="Alves-Ferreira E."/>
            <person name="Grigg M."/>
            <person name="Lorenzi H."/>
            <person name="Galac M."/>
        </authorList>
    </citation>
    <scope>NUCLEOTIDE SEQUENCE [LARGE SCALE GENOMIC DNA]</scope>
    <source>
        <strain evidence="15 16">EAF2021</strain>
    </source>
</reference>
<evidence type="ECO:0000256" key="6">
    <source>
        <dbReference type="ARBA" id="ARBA00022729"/>
    </source>
</evidence>
<evidence type="ECO:0000256" key="8">
    <source>
        <dbReference type="ARBA" id="ARBA00022989"/>
    </source>
</evidence>
<keyword evidence="5 12" id="KW-0812">Transmembrane</keyword>
<gene>
    <name evidence="15" type="ORF">M9Y10_035239</name>
</gene>
<evidence type="ECO:0000259" key="14">
    <source>
        <dbReference type="Pfam" id="PF25147"/>
    </source>
</evidence>
<evidence type="ECO:0000256" key="9">
    <source>
        <dbReference type="ARBA" id="ARBA00023136"/>
    </source>
</evidence>
<evidence type="ECO:0000256" key="12">
    <source>
        <dbReference type="SAM" id="Phobius"/>
    </source>
</evidence>
<accession>A0ABR2KI25</accession>
<evidence type="ECO:0000313" key="16">
    <source>
        <dbReference type="Proteomes" id="UP001470230"/>
    </source>
</evidence>
<dbReference type="Pfam" id="PF23860">
    <property type="entry name" value="Ribophorin_II_3rd"/>
    <property type="match status" value="1"/>
</dbReference>
<evidence type="ECO:0000256" key="7">
    <source>
        <dbReference type="ARBA" id="ARBA00022824"/>
    </source>
</evidence>
<proteinExistence type="inferred from homology"/>
<comment type="similarity">
    <text evidence="4">Belongs to the SWP1 family.</text>
</comment>
<dbReference type="GO" id="GO:0000502">
    <property type="term" value="C:proteasome complex"/>
    <property type="evidence" value="ECO:0007669"/>
    <property type="project" value="UniProtKB-KW"/>
</dbReference>
<comment type="caution">
    <text evidence="15">The sequence shown here is derived from an EMBL/GenBank/DDBJ whole genome shotgun (WGS) entry which is preliminary data.</text>
</comment>